<evidence type="ECO:0000313" key="3">
    <source>
        <dbReference type="Proteomes" id="UP000240357"/>
    </source>
</evidence>
<keyword evidence="3" id="KW-1185">Reference proteome</keyword>
<dbReference type="Pfam" id="PF13568">
    <property type="entry name" value="OMP_b-brl_2"/>
    <property type="match status" value="1"/>
</dbReference>
<dbReference type="AlphaFoldDB" id="A0A2T2YCW5"/>
<feature type="domain" description="Outer membrane protein beta-barrel" evidence="1">
    <location>
        <begin position="43"/>
        <end position="220"/>
    </location>
</feature>
<dbReference type="EMBL" id="PYFT01000001">
    <property type="protein sequence ID" value="PSR53355.1"/>
    <property type="molecule type" value="Genomic_DNA"/>
</dbReference>
<gene>
    <name evidence="2" type="ORF">AHMF7605_07345</name>
</gene>
<evidence type="ECO:0000313" key="2">
    <source>
        <dbReference type="EMBL" id="PSR53355.1"/>
    </source>
</evidence>
<organism evidence="2 3">
    <name type="scientific">Adhaeribacter arboris</name>
    <dbReference type="NCBI Taxonomy" id="2072846"/>
    <lineage>
        <taxon>Bacteria</taxon>
        <taxon>Pseudomonadati</taxon>
        <taxon>Bacteroidota</taxon>
        <taxon>Cytophagia</taxon>
        <taxon>Cytophagales</taxon>
        <taxon>Hymenobacteraceae</taxon>
        <taxon>Adhaeribacter</taxon>
    </lineage>
</organism>
<dbReference type="OrthoDB" id="1467485at2"/>
<dbReference type="Proteomes" id="UP000240357">
    <property type="component" value="Unassembled WGS sequence"/>
</dbReference>
<reference evidence="2 3" key="1">
    <citation type="submission" date="2018-03" db="EMBL/GenBank/DDBJ databases">
        <title>Adhaeribacter sp. HMF7605 Genome sequencing and assembly.</title>
        <authorList>
            <person name="Kang H."/>
            <person name="Kang J."/>
            <person name="Cha I."/>
            <person name="Kim H."/>
            <person name="Joh K."/>
        </authorList>
    </citation>
    <scope>NUCLEOTIDE SEQUENCE [LARGE SCALE GENOMIC DNA]</scope>
    <source>
        <strain evidence="2 3">HMF7605</strain>
    </source>
</reference>
<accession>A0A2T2YCW5</accession>
<proteinExistence type="predicted"/>
<sequence>MAFSYFWHQFHLRGYQIAATFFFLLLAAICQPVQAQKKIEKINLSNHDAKSMHYGFHLSANLAKFKLEHSQYFVDSVYKPDGSTLFSQGTPGFNIGFVLNKKITHYVDLRFLPGVGFYSRRLNFKNGEGEESTQEFGITAAEFPLLVKLKSERRKNVRVYVVGGAKASINVGNKKKGDAATQLEINSNDFAIEYGVGVDLFYPFFKFAPELRFSNGLTNLRSPGNNLGAKSLDRVTTNTVTLYLFFEN</sequence>
<comment type="caution">
    <text evidence="2">The sequence shown here is derived from an EMBL/GenBank/DDBJ whole genome shotgun (WGS) entry which is preliminary data.</text>
</comment>
<protein>
    <submittedName>
        <fullName evidence="2">PorT family protein</fullName>
    </submittedName>
</protein>
<name>A0A2T2YCW5_9BACT</name>
<dbReference type="InterPro" id="IPR025665">
    <property type="entry name" value="Beta-barrel_OMP_2"/>
</dbReference>
<evidence type="ECO:0000259" key="1">
    <source>
        <dbReference type="Pfam" id="PF13568"/>
    </source>
</evidence>
<dbReference type="RefSeq" id="WP_106927898.1">
    <property type="nucleotide sequence ID" value="NZ_PYFT01000001.1"/>
</dbReference>